<reference evidence="2" key="1">
    <citation type="submission" date="2017-03" db="EMBL/GenBank/DDBJ databases">
        <title>Genomes of endolithic fungi from Antarctica.</title>
        <authorList>
            <person name="Coleine C."/>
            <person name="Masonjones S."/>
            <person name="Stajich J.E."/>
        </authorList>
    </citation>
    <scope>NUCLEOTIDE SEQUENCE [LARGE SCALE GENOMIC DNA]</scope>
    <source>
        <strain evidence="2">CCFEE 5527</strain>
    </source>
</reference>
<gene>
    <name evidence="1" type="ORF">B0A48_10717</name>
</gene>
<evidence type="ECO:0000313" key="2">
    <source>
        <dbReference type="Proteomes" id="UP000192596"/>
    </source>
</evidence>
<dbReference type="Proteomes" id="UP000192596">
    <property type="component" value="Unassembled WGS sequence"/>
</dbReference>
<dbReference type="InParanoid" id="A0A1V8SYQ6"/>
<proteinExistence type="predicted"/>
<keyword evidence="2" id="KW-1185">Reference proteome</keyword>
<dbReference type="AlphaFoldDB" id="A0A1V8SYQ6"/>
<sequence length="102" mass="11115">MYWKQVSETVHSKPPVCLTRSFSHVPPLIKTCELHAASPSMARQPASPLQPLVPPVAASVMTDYGRATAAAQEDAAAPATVRETANRERRDIMSMMKINVVD</sequence>
<evidence type="ECO:0000313" key="1">
    <source>
        <dbReference type="EMBL" id="OQO04108.1"/>
    </source>
</evidence>
<name>A0A1V8SYQ6_9PEZI</name>
<comment type="caution">
    <text evidence="1">The sequence shown here is derived from an EMBL/GenBank/DDBJ whole genome shotgun (WGS) entry which is preliminary data.</text>
</comment>
<accession>A0A1V8SYQ6</accession>
<dbReference type="EMBL" id="NAJO01000022">
    <property type="protein sequence ID" value="OQO04108.1"/>
    <property type="molecule type" value="Genomic_DNA"/>
</dbReference>
<protein>
    <submittedName>
        <fullName evidence="1">Uncharacterized protein</fullName>
    </submittedName>
</protein>
<organism evidence="1 2">
    <name type="scientific">Cryoendolithus antarcticus</name>
    <dbReference type="NCBI Taxonomy" id="1507870"/>
    <lineage>
        <taxon>Eukaryota</taxon>
        <taxon>Fungi</taxon>
        <taxon>Dikarya</taxon>
        <taxon>Ascomycota</taxon>
        <taxon>Pezizomycotina</taxon>
        <taxon>Dothideomycetes</taxon>
        <taxon>Dothideomycetidae</taxon>
        <taxon>Cladosporiales</taxon>
        <taxon>Cladosporiaceae</taxon>
        <taxon>Cryoendolithus</taxon>
    </lineage>
</organism>